<keyword evidence="2" id="KW-1185">Reference proteome</keyword>
<protein>
    <submittedName>
        <fullName evidence="1">Uncharacterized protein</fullName>
    </submittedName>
</protein>
<organism evidence="1 2">
    <name type="scientific">Bauhinia variegata</name>
    <name type="common">Purple orchid tree</name>
    <name type="synonym">Phanera variegata</name>
    <dbReference type="NCBI Taxonomy" id="167791"/>
    <lineage>
        <taxon>Eukaryota</taxon>
        <taxon>Viridiplantae</taxon>
        <taxon>Streptophyta</taxon>
        <taxon>Embryophyta</taxon>
        <taxon>Tracheophyta</taxon>
        <taxon>Spermatophyta</taxon>
        <taxon>Magnoliopsida</taxon>
        <taxon>eudicotyledons</taxon>
        <taxon>Gunneridae</taxon>
        <taxon>Pentapetalae</taxon>
        <taxon>rosids</taxon>
        <taxon>fabids</taxon>
        <taxon>Fabales</taxon>
        <taxon>Fabaceae</taxon>
        <taxon>Cercidoideae</taxon>
        <taxon>Cercideae</taxon>
        <taxon>Bauhiniinae</taxon>
        <taxon>Bauhinia</taxon>
    </lineage>
</organism>
<name>A0ACB9LRD2_BAUVA</name>
<proteinExistence type="predicted"/>
<dbReference type="Proteomes" id="UP000828941">
    <property type="component" value="Chromosome 11"/>
</dbReference>
<evidence type="ECO:0000313" key="1">
    <source>
        <dbReference type="EMBL" id="KAI4313891.1"/>
    </source>
</evidence>
<comment type="caution">
    <text evidence="1">The sequence shown here is derived from an EMBL/GenBank/DDBJ whole genome shotgun (WGS) entry which is preliminary data.</text>
</comment>
<dbReference type="EMBL" id="CM039436">
    <property type="protein sequence ID" value="KAI4313891.1"/>
    <property type="molecule type" value="Genomic_DNA"/>
</dbReference>
<gene>
    <name evidence="1" type="ORF">L6164_026837</name>
</gene>
<evidence type="ECO:0000313" key="2">
    <source>
        <dbReference type="Proteomes" id="UP000828941"/>
    </source>
</evidence>
<accession>A0ACB9LRD2</accession>
<sequence length="652" mass="74439">MTSFYQLCVLLLCYFPLLLLAQSGTKQKYYGNCPLYSNCGNFSGFYIPFSNTSSSECGLHIRGCDNSSRKAEVELEDRRWYEIESIYRNNKSNSIIVQDNELQKHLPKKCSDFDNDILPFPRLPLSSEKIFHIVNSMILYRCKHPSNITSESFSRYTDCTNYDIYYSFQPVDEKYEEFSTHSCSNFQVLFDPDPKSQHSNNPFKFLTAKLQVQLNFPEECVDCYETAGICLDGGESYNCNKAAAEDKHKSWKMVIVGSIIGGAFIIIIIIALLFYKRRHPSSSFKYQSRNIDGDLDSNGDLECSRIFFGIPVFSYKELEEATNNFDCTRELGEGGFGTVYYGKLQDGREVAVKRLYEHNYRRVQQFMTEIQILTRLRHTNLVTLYGCTSRHSRELLLVYEFIPNGTVACHLHGDLAKPGSLPWSVRMKIAIETASALAYLHATDIIHRDVKTNNILLDNHFCVKVADFGLSRLFPNDVTHVSTAPQGTPSYLDPEYYQCYQLTNKSDVYSFGVVLLELISSMPAVDVTRSRNEINLAILAVRKIQNSVLSELIDPSLGFESDNEVKRMIVSVAELAFQCLQLDRDTRPAMDQVLRMLERIEKGTDEQEHLEEEDLHEIRISSNAHPPPSLSPENDGIGSLKNLKPPRFHQTL</sequence>
<reference evidence="1 2" key="1">
    <citation type="journal article" date="2022" name="DNA Res.">
        <title>Chromosomal-level genome assembly of the orchid tree Bauhinia variegata (Leguminosae; Cercidoideae) supports the allotetraploid origin hypothesis of Bauhinia.</title>
        <authorList>
            <person name="Zhong Y."/>
            <person name="Chen Y."/>
            <person name="Zheng D."/>
            <person name="Pang J."/>
            <person name="Liu Y."/>
            <person name="Luo S."/>
            <person name="Meng S."/>
            <person name="Qian L."/>
            <person name="Wei D."/>
            <person name="Dai S."/>
            <person name="Zhou R."/>
        </authorList>
    </citation>
    <scope>NUCLEOTIDE SEQUENCE [LARGE SCALE GENOMIC DNA]</scope>
    <source>
        <strain evidence="1">BV-YZ2020</strain>
    </source>
</reference>